<evidence type="ECO:0000256" key="5">
    <source>
        <dbReference type="ARBA" id="ARBA00023136"/>
    </source>
</evidence>
<keyword evidence="3 6" id="KW-0812">Transmembrane</keyword>
<dbReference type="CDD" id="cd13128">
    <property type="entry name" value="MATE_Wzx_like"/>
    <property type="match status" value="1"/>
</dbReference>
<dbReference type="PANTHER" id="PTHR30250">
    <property type="entry name" value="PST FAMILY PREDICTED COLANIC ACID TRANSPORTER"/>
    <property type="match status" value="1"/>
</dbReference>
<feature type="transmembrane region" description="Helical" evidence="6">
    <location>
        <begin position="83"/>
        <end position="106"/>
    </location>
</feature>
<keyword evidence="2" id="KW-1003">Cell membrane</keyword>
<evidence type="ECO:0000256" key="2">
    <source>
        <dbReference type="ARBA" id="ARBA00022475"/>
    </source>
</evidence>
<dbReference type="EMBL" id="JBHSFA010000004">
    <property type="protein sequence ID" value="MFC4541948.1"/>
    <property type="molecule type" value="Genomic_DNA"/>
</dbReference>
<gene>
    <name evidence="7" type="ORF">ACFO5R_08405</name>
</gene>
<feature type="transmembrane region" description="Helical" evidence="6">
    <location>
        <begin position="151"/>
        <end position="175"/>
    </location>
</feature>
<dbReference type="RefSeq" id="WP_250142618.1">
    <property type="nucleotide sequence ID" value="NZ_JALIQP010000008.1"/>
</dbReference>
<keyword evidence="8" id="KW-1185">Reference proteome</keyword>
<keyword evidence="4 6" id="KW-1133">Transmembrane helix</keyword>
<dbReference type="GO" id="GO:0005886">
    <property type="term" value="C:plasma membrane"/>
    <property type="evidence" value="ECO:0007669"/>
    <property type="project" value="UniProtKB-SubCell"/>
</dbReference>
<name>A0ABD5PN91_9EURY</name>
<dbReference type="InterPro" id="IPR050833">
    <property type="entry name" value="Poly_Biosynth_Transport"/>
</dbReference>
<dbReference type="Proteomes" id="UP001595898">
    <property type="component" value="Unassembled WGS sequence"/>
</dbReference>
<proteinExistence type="predicted"/>
<evidence type="ECO:0000313" key="8">
    <source>
        <dbReference type="Proteomes" id="UP001595898"/>
    </source>
</evidence>
<comment type="caution">
    <text evidence="7">The sequence shown here is derived from an EMBL/GenBank/DDBJ whole genome shotgun (WGS) entry which is preliminary data.</text>
</comment>
<feature type="transmembrane region" description="Helical" evidence="6">
    <location>
        <begin position="426"/>
        <end position="447"/>
    </location>
</feature>
<feature type="transmembrane region" description="Helical" evidence="6">
    <location>
        <begin position="302"/>
        <end position="321"/>
    </location>
</feature>
<protein>
    <submittedName>
        <fullName evidence="7">Flippase</fullName>
    </submittedName>
</protein>
<evidence type="ECO:0000256" key="6">
    <source>
        <dbReference type="SAM" id="Phobius"/>
    </source>
</evidence>
<comment type="subcellular location">
    <subcellularLocation>
        <location evidence="1">Cell membrane</location>
        <topology evidence="1">Multi-pass membrane protein</topology>
    </subcellularLocation>
</comment>
<sequence>MSRTGQLISRFKFEFVGRVAAIVSSGLLMVVLARLLGPDEYGLLFLAVAIFGVLGVFSKLGISNSCARYVAEYKEQDSTQIPHILRVALAFNLVTIVVVCLAVLLGHHKLAGVLDEPALVPFLLVGVLYLAFESLSALARGVLQGYEEIELAAAVHAIGRVTRLVFAVGFVVIGFGALGALVGYILSVVVSSLLGLWFVYRRLYRVLEVAPAIEAGLRRRIGEYTVPLTATSTANVIDKRIDTVLVGFFLTPVAVSYYVVSKQIVEFLETPVSALGFTLSPSFGAQKADGNVNQAARIYEAALTHSLLLYVPAAAGIVLVAEPTIELVFGDDYGGATPVLQVLSMYVVLQSITKLTSNALDFLGRARARAIVKGMTAALNVCLNVLLIPRIGVVGAAIATVVSYSLYTGSNLVIIHQEFGLRIGLLVRRIATIVGVTLTMTILLVPANGHVDGWLSLAAVVSLGVIVWTALSVVTGLIDLNQLRMSV</sequence>
<accession>A0ABD5PN91</accession>
<organism evidence="7 8">
    <name type="scientific">Halosolutus amylolyticus</name>
    <dbReference type="NCBI Taxonomy" id="2932267"/>
    <lineage>
        <taxon>Archaea</taxon>
        <taxon>Methanobacteriati</taxon>
        <taxon>Methanobacteriota</taxon>
        <taxon>Stenosarchaea group</taxon>
        <taxon>Halobacteria</taxon>
        <taxon>Halobacteriales</taxon>
        <taxon>Natrialbaceae</taxon>
        <taxon>Halosolutus</taxon>
    </lineage>
</organism>
<feature type="transmembrane region" description="Helical" evidence="6">
    <location>
        <begin position="394"/>
        <end position="414"/>
    </location>
</feature>
<evidence type="ECO:0000256" key="4">
    <source>
        <dbReference type="ARBA" id="ARBA00022989"/>
    </source>
</evidence>
<keyword evidence="5 6" id="KW-0472">Membrane</keyword>
<evidence type="ECO:0000256" key="3">
    <source>
        <dbReference type="ARBA" id="ARBA00022692"/>
    </source>
</evidence>
<dbReference type="AlphaFoldDB" id="A0ABD5PN91"/>
<dbReference type="Pfam" id="PF13440">
    <property type="entry name" value="Polysacc_synt_3"/>
    <property type="match status" value="1"/>
</dbReference>
<feature type="transmembrane region" description="Helical" evidence="6">
    <location>
        <begin position="15"/>
        <end position="35"/>
    </location>
</feature>
<feature type="transmembrane region" description="Helical" evidence="6">
    <location>
        <begin position="453"/>
        <end position="478"/>
    </location>
</feature>
<feature type="transmembrane region" description="Helical" evidence="6">
    <location>
        <begin position="41"/>
        <end position="62"/>
    </location>
</feature>
<evidence type="ECO:0000256" key="1">
    <source>
        <dbReference type="ARBA" id="ARBA00004651"/>
    </source>
</evidence>
<dbReference type="PANTHER" id="PTHR30250:SF11">
    <property type="entry name" value="O-ANTIGEN TRANSPORTER-RELATED"/>
    <property type="match status" value="1"/>
</dbReference>
<evidence type="ECO:0000313" key="7">
    <source>
        <dbReference type="EMBL" id="MFC4541948.1"/>
    </source>
</evidence>
<reference evidence="7 8" key="1">
    <citation type="journal article" date="2019" name="Int. J. Syst. Evol. Microbiol.">
        <title>The Global Catalogue of Microorganisms (GCM) 10K type strain sequencing project: providing services to taxonomists for standard genome sequencing and annotation.</title>
        <authorList>
            <consortium name="The Broad Institute Genomics Platform"/>
            <consortium name="The Broad Institute Genome Sequencing Center for Infectious Disease"/>
            <person name="Wu L."/>
            <person name="Ma J."/>
        </authorList>
    </citation>
    <scope>NUCLEOTIDE SEQUENCE [LARGE SCALE GENOMIC DNA]</scope>
    <source>
        <strain evidence="7 8">WLHS5</strain>
    </source>
</reference>
<feature type="transmembrane region" description="Helical" evidence="6">
    <location>
        <begin position="118"/>
        <end position="139"/>
    </location>
</feature>